<dbReference type="Proteomes" id="UP000532273">
    <property type="component" value="Unassembled WGS sequence"/>
</dbReference>
<sequence length="196" mass="22823">MKTPVKIILGAGMLIHYLLLSFINIDTTLDCIVNNKGILLVEMDQSTYRPIKKKLDLILGKTDYQFNDYLNYYLAYTGTETGYGFFAPNVPTSYKLVFEYTLRNKQKIIMIPQIKSHELGLRLCNYYETIGKTDMEILRNSLIRFMMQEQMKGLEDVVSAKAIFGLVITPSLSHYTQSKNNVYQFMYAYEYHIQNK</sequence>
<dbReference type="RefSeq" id="WP_183763585.1">
    <property type="nucleotide sequence ID" value="NZ_BMHZ01000001.1"/>
</dbReference>
<reference evidence="2" key="4">
    <citation type="submission" date="2024-05" db="EMBL/GenBank/DDBJ databases">
        <authorList>
            <person name="Sun Q."/>
            <person name="Zhou Y."/>
        </authorList>
    </citation>
    <scope>NUCLEOTIDE SEQUENCE</scope>
    <source>
        <strain evidence="2">CGMCC 1.15287</strain>
    </source>
</reference>
<keyword evidence="1" id="KW-0812">Transmembrane</keyword>
<reference evidence="2" key="1">
    <citation type="journal article" date="2014" name="Int. J. Syst. Evol. Microbiol.">
        <title>Complete genome of a new Firmicutes species belonging to the dominant human colonic microbiota ('Ruminococcus bicirculans') reveals two chromosomes and a selective capacity to utilize plant glucans.</title>
        <authorList>
            <consortium name="NISC Comparative Sequencing Program"/>
            <person name="Wegmann U."/>
            <person name="Louis P."/>
            <person name="Goesmann A."/>
            <person name="Henrissat B."/>
            <person name="Duncan S.H."/>
            <person name="Flint H.J."/>
        </authorList>
    </citation>
    <scope>NUCLEOTIDE SEQUENCE</scope>
    <source>
        <strain evidence="2">CGMCC 1.15287</strain>
    </source>
</reference>
<protein>
    <submittedName>
        <fullName evidence="3">Uncharacterized protein</fullName>
    </submittedName>
</protein>
<reference evidence="3 4" key="3">
    <citation type="submission" date="2020-08" db="EMBL/GenBank/DDBJ databases">
        <title>Genomic Encyclopedia of Type Strains, Phase IV (KMG-IV): sequencing the most valuable type-strain genomes for metagenomic binning, comparative biology and taxonomic classification.</title>
        <authorList>
            <person name="Goeker M."/>
        </authorList>
    </citation>
    <scope>NUCLEOTIDE SEQUENCE [LARGE SCALE GENOMIC DNA]</scope>
    <source>
        <strain evidence="3 4">DSM 100774</strain>
    </source>
</reference>
<feature type="transmembrane region" description="Helical" evidence="1">
    <location>
        <begin position="7"/>
        <end position="25"/>
    </location>
</feature>
<dbReference type="Proteomes" id="UP000642938">
    <property type="component" value="Unassembled WGS sequence"/>
</dbReference>
<reference evidence="5" key="2">
    <citation type="journal article" date="2019" name="Int. J. Syst. Evol. Microbiol.">
        <title>The Global Catalogue of Microorganisms (GCM) 10K type strain sequencing project: providing services to taxonomists for standard genome sequencing and annotation.</title>
        <authorList>
            <consortium name="The Broad Institute Genomics Platform"/>
            <consortium name="The Broad Institute Genome Sequencing Center for Infectious Disease"/>
            <person name="Wu L."/>
            <person name="Ma J."/>
        </authorList>
    </citation>
    <scope>NUCLEOTIDE SEQUENCE [LARGE SCALE GENOMIC DNA]</scope>
    <source>
        <strain evidence="5">CGMCC 1.15287</strain>
    </source>
</reference>
<comment type="caution">
    <text evidence="3">The sequence shown here is derived from an EMBL/GenBank/DDBJ whole genome shotgun (WGS) entry which is preliminary data.</text>
</comment>
<organism evidence="3 4">
    <name type="scientific">Pedobacter zeae</name>
    <dbReference type="NCBI Taxonomy" id="1737356"/>
    <lineage>
        <taxon>Bacteria</taxon>
        <taxon>Pseudomonadati</taxon>
        <taxon>Bacteroidota</taxon>
        <taxon>Sphingobacteriia</taxon>
        <taxon>Sphingobacteriales</taxon>
        <taxon>Sphingobacteriaceae</taxon>
        <taxon>Pedobacter</taxon>
    </lineage>
</organism>
<evidence type="ECO:0000313" key="5">
    <source>
        <dbReference type="Proteomes" id="UP000642938"/>
    </source>
</evidence>
<evidence type="ECO:0000313" key="3">
    <source>
        <dbReference type="EMBL" id="MBB4108273.1"/>
    </source>
</evidence>
<evidence type="ECO:0000313" key="4">
    <source>
        <dbReference type="Proteomes" id="UP000532273"/>
    </source>
</evidence>
<accession>A0A7W6KAM8</accession>
<evidence type="ECO:0000256" key="1">
    <source>
        <dbReference type="SAM" id="Phobius"/>
    </source>
</evidence>
<keyword evidence="1" id="KW-1133">Transmembrane helix</keyword>
<keyword evidence="1" id="KW-0472">Membrane</keyword>
<dbReference type="AlphaFoldDB" id="A0A7W6KAM8"/>
<gene>
    <name evidence="2" type="ORF">GCM10007422_03990</name>
    <name evidence="3" type="ORF">GGQ60_002254</name>
</gene>
<name>A0A7W6KAM8_9SPHI</name>
<dbReference type="EMBL" id="BMHZ01000001">
    <property type="protein sequence ID" value="GGG93889.1"/>
    <property type="molecule type" value="Genomic_DNA"/>
</dbReference>
<keyword evidence="5" id="KW-1185">Reference proteome</keyword>
<evidence type="ECO:0000313" key="2">
    <source>
        <dbReference type="EMBL" id="GGG93889.1"/>
    </source>
</evidence>
<proteinExistence type="predicted"/>
<dbReference type="EMBL" id="JACIEF010000002">
    <property type="protein sequence ID" value="MBB4108273.1"/>
    <property type="molecule type" value="Genomic_DNA"/>
</dbReference>